<accession>A0AAD5C313</accession>
<name>A0AAD5C313_AMBAR</name>
<reference evidence="1" key="1">
    <citation type="submission" date="2022-06" db="EMBL/GenBank/DDBJ databases">
        <title>Uncovering the hologenomic basis of an extraordinary plant invasion.</title>
        <authorList>
            <person name="Bieker V.C."/>
            <person name="Martin M.D."/>
            <person name="Gilbert T."/>
            <person name="Hodgins K."/>
            <person name="Battlay P."/>
            <person name="Petersen B."/>
            <person name="Wilson J."/>
        </authorList>
    </citation>
    <scope>NUCLEOTIDE SEQUENCE</scope>
    <source>
        <strain evidence="1">AA19_3_7</strain>
        <tissue evidence="1">Leaf</tissue>
    </source>
</reference>
<evidence type="ECO:0000313" key="1">
    <source>
        <dbReference type="EMBL" id="KAI7734085.1"/>
    </source>
</evidence>
<keyword evidence="2" id="KW-1185">Reference proteome</keyword>
<protein>
    <submittedName>
        <fullName evidence="1">Uncharacterized protein</fullName>
    </submittedName>
</protein>
<sequence>MTIFLPGEQAVVRLDAANIEKQHTRKQKHMQREDS</sequence>
<evidence type="ECO:0000313" key="2">
    <source>
        <dbReference type="Proteomes" id="UP001206925"/>
    </source>
</evidence>
<comment type="caution">
    <text evidence="1">The sequence shown here is derived from an EMBL/GenBank/DDBJ whole genome shotgun (WGS) entry which is preliminary data.</text>
</comment>
<dbReference type="EMBL" id="JAMZMK010009839">
    <property type="protein sequence ID" value="KAI7734085.1"/>
    <property type="molecule type" value="Genomic_DNA"/>
</dbReference>
<proteinExistence type="predicted"/>
<dbReference type="AlphaFoldDB" id="A0AAD5C313"/>
<dbReference type="Proteomes" id="UP001206925">
    <property type="component" value="Unassembled WGS sequence"/>
</dbReference>
<organism evidence="1 2">
    <name type="scientific">Ambrosia artemisiifolia</name>
    <name type="common">Common ragweed</name>
    <dbReference type="NCBI Taxonomy" id="4212"/>
    <lineage>
        <taxon>Eukaryota</taxon>
        <taxon>Viridiplantae</taxon>
        <taxon>Streptophyta</taxon>
        <taxon>Embryophyta</taxon>
        <taxon>Tracheophyta</taxon>
        <taxon>Spermatophyta</taxon>
        <taxon>Magnoliopsida</taxon>
        <taxon>eudicotyledons</taxon>
        <taxon>Gunneridae</taxon>
        <taxon>Pentapetalae</taxon>
        <taxon>asterids</taxon>
        <taxon>campanulids</taxon>
        <taxon>Asterales</taxon>
        <taxon>Asteraceae</taxon>
        <taxon>Asteroideae</taxon>
        <taxon>Heliantheae alliance</taxon>
        <taxon>Heliantheae</taxon>
        <taxon>Ambrosia</taxon>
    </lineage>
</organism>
<gene>
    <name evidence="1" type="ORF">M8C21_007029</name>
</gene>